<sequence length="434" mass="48296">MEKEAPRILIVDDDLDFASLLTDVFSQASYDVEMTGEPTKVEELVRSMDFSLVVTDLRMPGLNGFELAKKIKAIKTELPIIMVSGFLESKDREKMESEGIVGLYEKPLSVFSLLKNAAKLIAEGKSKTKKASSETVEKPGDANDLGFPFKALPCQSDASHAFAESIYRMRNRRQNLCIVTPRGTPTRAIAEDFFSWLNPETADSRIIEPNDFSLELLEQIAREAGEKKLESFVISIPETERLDPGQQKQLARGSRKGTFSDHWEGHFRFIFMIGSDVETLYQEGVLSDELYLSMGGSELHVPLLSDCPDDIEAAARAAETEDGDSLSWDADAINLLRGRDWPGNFTELRKVLFRLQQNYSGRPLSARDVLEAMNEDESAVSPKARSENISLFETLDACRSSYLLALSDLVDGDTAVIASIAEVPQEFVEKVLSN</sequence>
<dbReference type="PANTHER" id="PTHR44591">
    <property type="entry name" value="STRESS RESPONSE REGULATOR PROTEIN 1"/>
    <property type="match status" value="1"/>
</dbReference>
<feature type="domain" description="Sigma-54 factor interaction" evidence="3">
    <location>
        <begin position="209"/>
        <end position="357"/>
    </location>
</feature>
<reference evidence="5 6" key="1">
    <citation type="submission" date="2020-07" db="EMBL/GenBank/DDBJ databases">
        <authorList>
            <person name="Feng X."/>
        </authorList>
    </citation>
    <scope>NUCLEOTIDE SEQUENCE [LARGE SCALE GENOMIC DNA]</scope>
    <source>
        <strain evidence="5 6">JCM14086</strain>
    </source>
</reference>
<dbReference type="InterPro" id="IPR001789">
    <property type="entry name" value="Sig_transdc_resp-reg_receiver"/>
</dbReference>
<comment type="caution">
    <text evidence="5">The sequence shown here is derived from an EMBL/GenBank/DDBJ whole genome shotgun (WGS) entry which is preliminary data.</text>
</comment>
<dbReference type="InterPro" id="IPR027417">
    <property type="entry name" value="P-loop_NTPase"/>
</dbReference>
<feature type="domain" description="Response regulatory" evidence="4">
    <location>
        <begin position="7"/>
        <end position="121"/>
    </location>
</feature>
<dbReference type="AlphaFoldDB" id="A0A7X1AYM9"/>
<dbReference type="InterPro" id="IPR050595">
    <property type="entry name" value="Bact_response_regulator"/>
</dbReference>
<evidence type="ECO:0000313" key="5">
    <source>
        <dbReference type="EMBL" id="MBC2602184.1"/>
    </source>
</evidence>
<dbReference type="GO" id="GO:0006355">
    <property type="term" value="P:regulation of DNA-templated transcription"/>
    <property type="evidence" value="ECO:0007669"/>
    <property type="project" value="InterPro"/>
</dbReference>
<protein>
    <submittedName>
        <fullName evidence="5">Response regulator</fullName>
    </submittedName>
</protein>
<dbReference type="Gene3D" id="3.40.50.2300">
    <property type="match status" value="1"/>
</dbReference>
<dbReference type="CDD" id="cd00156">
    <property type="entry name" value="REC"/>
    <property type="match status" value="1"/>
</dbReference>
<dbReference type="PROSITE" id="PS50110">
    <property type="entry name" value="RESPONSE_REGULATORY"/>
    <property type="match status" value="1"/>
</dbReference>
<evidence type="ECO:0000259" key="3">
    <source>
        <dbReference type="PROSITE" id="PS50045"/>
    </source>
</evidence>
<proteinExistence type="predicted"/>
<dbReference type="SUPFAM" id="SSF52172">
    <property type="entry name" value="CheY-like"/>
    <property type="match status" value="1"/>
</dbReference>
<evidence type="ECO:0000256" key="1">
    <source>
        <dbReference type="ARBA" id="ARBA00022553"/>
    </source>
</evidence>
<dbReference type="Pfam" id="PF00072">
    <property type="entry name" value="Response_reg"/>
    <property type="match status" value="1"/>
</dbReference>
<evidence type="ECO:0000313" key="6">
    <source>
        <dbReference type="Proteomes" id="UP000525652"/>
    </source>
</evidence>
<evidence type="ECO:0000256" key="2">
    <source>
        <dbReference type="PROSITE-ProRule" id="PRU00169"/>
    </source>
</evidence>
<dbReference type="GO" id="GO:0000160">
    <property type="term" value="P:phosphorelay signal transduction system"/>
    <property type="evidence" value="ECO:0007669"/>
    <property type="project" value="InterPro"/>
</dbReference>
<evidence type="ECO:0000259" key="4">
    <source>
        <dbReference type="PROSITE" id="PS50110"/>
    </source>
</evidence>
<dbReference type="PROSITE" id="PS50045">
    <property type="entry name" value="SIGMA54_INTERACT_4"/>
    <property type="match status" value="1"/>
</dbReference>
<dbReference type="Gene3D" id="1.10.8.60">
    <property type="match status" value="1"/>
</dbReference>
<accession>A0A7X1AYM9</accession>
<dbReference type="GO" id="GO:0005524">
    <property type="term" value="F:ATP binding"/>
    <property type="evidence" value="ECO:0007669"/>
    <property type="project" value="InterPro"/>
</dbReference>
<dbReference type="SMART" id="SM00448">
    <property type="entry name" value="REC"/>
    <property type="match status" value="1"/>
</dbReference>
<dbReference type="RefSeq" id="WP_185692881.1">
    <property type="nucleotide sequence ID" value="NZ_JACHVA010000082.1"/>
</dbReference>
<dbReference type="EMBL" id="JACHVA010000082">
    <property type="protein sequence ID" value="MBC2602184.1"/>
    <property type="molecule type" value="Genomic_DNA"/>
</dbReference>
<organism evidence="5 6">
    <name type="scientific">Puniceicoccus vermicola</name>
    <dbReference type="NCBI Taxonomy" id="388746"/>
    <lineage>
        <taxon>Bacteria</taxon>
        <taxon>Pseudomonadati</taxon>
        <taxon>Verrucomicrobiota</taxon>
        <taxon>Opitutia</taxon>
        <taxon>Puniceicoccales</taxon>
        <taxon>Puniceicoccaceae</taxon>
        <taxon>Puniceicoccus</taxon>
    </lineage>
</organism>
<dbReference type="Pfam" id="PF14532">
    <property type="entry name" value="Sigma54_activ_2"/>
    <property type="match status" value="1"/>
</dbReference>
<dbReference type="Proteomes" id="UP000525652">
    <property type="component" value="Unassembled WGS sequence"/>
</dbReference>
<keyword evidence="6" id="KW-1185">Reference proteome</keyword>
<feature type="modified residue" description="4-aspartylphosphate" evidence="2">
    <location>
        <position position="56"/>
    </location>
</feature>
<keyword evidence="1 2" id="KW-0597">Phosphoprotein</keyword>
<dbReference type="PANTHER" id="PTHR44591:SF3">
    <property type="entry name" value="RESPONSE REGULATORY DOMAIN-CONTAINING PROTEIN"/>
    <property type="match status" value="1"/>
</dbReference>
<dbReference type="InterPro" id="IPR002078">
    <property type="entry name" value="Sigma_54_int"/>
</dbReference>
<dbReference type="SUPFAM" id="SSF52540">
    <property type="entry name" value="P-loop containing nucleoside triphosphate hydrolases"/>
    <property type="match status" value="1"/>
</dbReference>
<name>A0A7X1AYM9_9BACT</name>
<dbReference type="InterPro" id="IPR011006">
    <property type="entry name" value="CheY-like_superfamily"/>
</dbReference>
<gene>
    <name evidence="5" type="ORF">H5P30_10380</name>
</gene>